<reference evidence="1 2" key="1">
    <citation type="submission" date="2018-09" db="EMBL/GenBank/DDBJ databases">
        <title>Genomic Encyclopedia of Archaeal and Bacterial Type Strains, Phase II (KMG-II): from individual species to whole genera.</title>
        <authorList>
            <person name="Goeker M."/>
        </authorList>
    </citation>
    <scope>NUCLEOTIDE SEQUENCE [LARGE SCALE GENOMIC DNA]</scope>
    <source>
        <strain evidence="1 2">DSM 26283</strain>
    </source>
</reference>
<dbReference type="OrthoDB" id="2680392at2"/>
<organism evidence="1 2">
    <name type="scientific">Ichthyenterobacterium magnum</name>
    <dbReference type="NCBI Taxonomy" id="1230530"/>
    <lineage>
        <taxon>Bacteria</taxon>
        <taxon>Pseudomonadati</taxon>
        <taxon>Bacteroidota</taxon>
        <taxon>Flavobacteriia</taxon>
        <taxon>Flavobacteriales</taxon>
        <taxon>Flavobacteriaceae</taxon>
        <taxon>Ichthyenterobacterium</taxon>
    </lineage>
</organism>
<name>A0A420DCA8_9FLAO</name>
<dbReference type="InterPro" id="IPR024524">
    <property type="entry name" value="DUF3800"/>
</dbReference>
<protein>
    <submittedName>
        <fullName evidence="1">Uncharacterized protein DUF3800</fullName>
    </submittedName>
</protein>
<keyword evidence="2" id="KW-1185">Reference proteome</keyword>
<evidence type="ECO:0000313" key="1">
    <source>
        <dbReference type="EMBL" id="RKE89426.1"/>
    </source>
</evidence>
<sequence length="243" mass="28725">MTEKGDYIVYVDESGDHGLKNIDNNYPIFVLTFCCFKVSDYIEQAVPELQRFKFKYFGHDQIVLHEIDIRKTKEPFKFLRTNRELRENFMSDLSKIIEKIPFQIVPIVIDKRKLMSKYNKPFNPYHLGLRFGLEKLNQILLYNGQEGKEISLIFEKRGNNEDKDLELEFLRICTENEQFGYKNINFGKMVYKFLISDKKTNSSGLQLADLTARPIGLKYLKPSQVNRAYDIIEKKKFGYKVFP</sequence>
<dbReference type="AlphaFoldDB" id="A0A420DCA8"/>
<dbReference type="Pfam" id="PF12686">
    <property type="entry name" value="DUF3800"/>
    <property type="match status" value="1"/>
</dbReference>
<dbReference type="RefSeq" id="WP_120202895.1">
    <property type="nucleotide sequence ID" value="NZ_RAQJ01000009.1"/>
</dbReference>
<evidence type="ECO:0000313" key="2">
    <source>
        <dbReference type="Proteomes" id="UP000284892"/>
    </source>
</evidence>
<dbReference type="Proteomes" id="UP000284892">
    <property type="component" value="Unassembled WGS sequence"/>
</dbReference>
<dbReference type="EMBL" id="RAQJ01000009">
    <property type="protein sequence ID" value="RKE89426.1"/>
    <property type="molecule type" value="Genomic_DNA"/>
</dbReference>
<gene>
    <name evidence="1" type="ORF">BXY80_2775</name>
</gene>
<accession>A0A420DCA8</accession>
<proteinExistence type="predicted"/>
<comment type="caution">
    <text evidence="1">The sequence shown here is derived from an EMBL/GenBank/DDBJ whole genome shotgun (WGS) entry which is preliminary data.</text>
</comment>